<sequence>MQNHQHPCQPSRNDRAKPSCGSPQAIATATPHILPYISRGTVETTNPKHTPPTRSHPADKQTPPQHKTEKPSEVRPAVQNTLARAAMHRSTTPTPQHAKQWRTVSSNEHPKRKPCTKPTPCKCAPTSPPKTKPPAKVHPHEKKTYSIQVQEHARPPCPCLKQPCEKTHTKAHKRQRAHGAKPTKKPRPVHPEISPSHPARQTMQTSPTSLPPEPGLA</sequence>
<keyword evidence="3" id="KW-1185">Reference proteome</keyword>
<feature type="region of interest" description="Disordered" evidence="1">
    <location>
        <begin position="1"/>
        <end position="217"/>
    </location>
</feature>
<protein>
    <submittedName>
        <fullName evidence="2">Uncharacterized protein</fullName>
    </submittedName>
</protein>
<feature type="compositionally biased region" description="Polar residues" evidence="1">
    <location>
        <begin position="89"/>
        <end position="107"/>
    </location>
</feature>
<evidence type="ECO:0000313" key="3">
    <source>
        <dbReference type="Proteomes" id="UP001311232"/>
    </source>
</evidence>
<feature type="compositionally biased region" description="Low complexity" evidence="1">
    <location>
        <begin position="116"/>
        <end position="125"/>
    </location>
</feature>
<dbReference type="Proteomes" id="UP001311232">
    <property type="component" value="Unassembled WGS sequence"/>
</dbReference>
<dbReference type="AlphaFoldDB" id="A0AAV9QP61"/>
<reference evidence="2 3" key="1">
    <citation type="submission" date="2021-06" db="EMBL/GenBank/DDBJ databases">
        <authorList>
            <person name="Palmer J.M."/>
        </authorList>
    </citation>
    <scope>NUCLEOTIDE SEQUENCE [LARGE SCALE GENOMIC DNA]</scope>
    <source>
        <strain evidence="2 3">MEX-2019</strain>
        <tissue evidence="2">Muscle</tissue>
    </source>
</reference>
<accession>A0AAV9QP61</accession>
<dbReference type="EMBL" id="JAHHUM010003108">
    <property type="protein sequence ID" value="KAK5598416.1"/>
    <property type="molecule type" value="Genomic_DNA"/>
</dbReference>
<organism evidence="2 3">
    <name type="scientific">Crenichthys baileyi</name>
    <name type="common">White River springfish</name>
    <dbReference type="NCBI Taxonomy" id="28760"/>
    <lineage>
        <taxon>Eukaryota</taxon>
        <taxon>Metazoa</taxon>
        <taxon>Chordata</taxon>
        <taxon>Craniata</taxon>
        <taxon>Vertebrata</taxon>
        <taxon>Euteleostomi</taxon>
        <taxon>Actinopterygii</taxon>
        <taxon>Neopterygii</taxon>
        <taxon>Teleostei</taxon>
        <taxon>Neoteleostei</taxon>
        <taxon>Acanthomorphata</taxon>
        <taxon>Ovalentaria</taxon>
        <taxon>Atherinomorphae</taxon>
        <taxon>Cyprinodontiformes</taxon>
        <taxon>Goodeidae</taxon>
        <taxon>Crenichthys</taxon>
    </lineage>
</organism>
<feature type="compositionally biased region" description="Basic residues" evidence="1">
    <location>
        <begin position="169"/>
        <end position="188"/>
    </location>
</feature>
<evidence type="ECO:0000256" key="1">
    <source>
        <dbReference type="SAM" id="MobiDB-lite"/>
    </source>
</evidence>
<feature type="compositionally biased region" description="Polar residues" evidence="1">
    <location>
        <begin position="199"/>
        <end position="208"/>
    </location>
</feature>
<feature type="compositionally biased region" description="Polar residues" evidence="1">
    <location>
        <begin position="1"/>
        <end position="11"/>
    </location>
</feature>
<feature type="non-terminal residue" evidence="2">
    <location>
        <position position="217"/>
    </location>
</feature>
<name>A0AAV9QP61_9TELE</name>
<evidence type="ECO:0000313" key="2">
    <source>
        <dbReference type="EMBL" id="KAK5598416.1"/>
    </source>
</evidence>
<comment type="caution">
    <text evidence="2">The sequence shown here is derived from an EMBL/GenBank/DDBJ whole genome shotgun (WGS) entry which is preliminary data.</text>
</comment>
<proteinExistence type="predicted"/>
<gene>
    <name evidence="2" type="ORF">CRENBAI_011869</name>
</gene>